<gene>
    <name evidence="1" type="ORF">N802_16115</name>
</gene>
<evidence type="ECO:0000313" key="1">
    <source>
        <dbReference type="EMBL" id="KGN33020.1"/>
    </source>
</evidence>
<dbReference type="STRING" id="1385520.N802_16115"/>
<dbReference type="EMBL" id="AVPJ01000005">
    <property type="protein sequence ID" value="KGN33020.1"/>
    <property type="molecule type" value="Genomic_DNA"/>
</dbReference>
<dbReference type="Proteomes" id="UP000030002">
    <property type="component" value="Unassembled WGS sequence"/>
</dbReference>
<reference evidence="1 2" key="1">
    <citation type="submission" date="2013-08" db="EMBL/GenBank/DDBJ databases">
        <title>The genome sequence of Knoellia sinensis.</title>
        <authorList>
            <person name="Zhu W."/>
            <person name="Wang G."/>
        </authorList>
    </citation>
    <scope>NUCLEOTIDE SEQUENCE [LARGE SCALE GENOMIC DNA]</scope>
    <source>
        <strain evidence="1 2">KCTC 19936</strain>
    </source>
</reference>
<protein>
    <submittedName>
        <fullName evidence="1">Uncharacterized protein</fullName>
    </submittedName>
</protein>
<organism evidence="1 2">
    <name type="scientific">Knoellia sinensis KCTC 19936</name>
    <dbReference type="NCBI Taxonomy" id="1385520"/>
    <lineage>
        <taxon>Bacteria</taxon>
        <taxon>Bacillati</taxon>
        <taxon>Actinomycetota</taxon>
        <taxon>Actinomycetes</taxon>
        <taxon>Micrococcales</taxon>
        <taxon>Intrasporangiaceae</taxon>
        <taxon>Knoellia</taxon>
    </lineage>
</organism>
<name>A0A0A0J6S2_9MICO</name>
<sequence length="56" mass="6338">MFWTIAGIVVLAVLVGAWIYDRRFGHDLTHRDAERFNRAQGDADVTRFNTGSYGPP</sequence>
<evidence type="ECO:0000313" key="2">
    <source>
        <dbReference type="Proteomes" id="UP000030002"/>
    </source>
</evidence>
<comment type="caution">
    <text evidence="1">The sequence shown here is derived from an EMBL/GenBank/DDBJ whole genome shotgun (WGS) entry which is preliminary data.</text>
</comment>
<dbReference type="AlphaFoldDB" id="A0A0A0J6S2"/>
<keyword evidence="2" id="KW-1185">Reference proteome</keyword>
<proteinExistence type="predicted"/>
<accession>A0A0A0J6S2</accession>
<dbReference type="RefSeq" id="WP_156971335.1">
    <property type="nucleotide sequence ID" value="NZ_AVPJ01000005.1"/>
</dbReference>